<sequence>MELALAVQDAKQLSLLENRERLSPMEQETIAILEENIKRKFQLTEPDRLYFGSEFCQYRIAELTDVQKAYEYTRERGYAFTFVTPYVPENGMKLLIPIFEWLDSREDAVEVVVNDWGMSYTVATKYPNLQIVIGRLLNKMIRDPRVAHLYNQKNAPERAKSVFMNSSFETPYFRQFLERLQVKRIEYDSFIQPIEKSVDREGLATSLYLGYGVIATGRSCLVGTLHKPREEKFQGDIQCKQQCCHYIAQMENTRQQLGQLPVRTMQKGNSAFYQQTEELVGNVLDWADDMQVDRLIVSPKIPV</sequence>
<organism evidence="1 2">
    <name type="scientific">Sporosarcina soli</name>
    <dbReference type="NCBI Taxonomy" id="334736"/>
    <lineage>
        <taxon>Bacteria</taxon>
        <taxon>Bacillati</taxon>
        <taxon>Bacillota</taxon>
        <taxon>Bacilli</taxon>
        <taxon>Bacillales</taxon>
        <taxon>Caryophanaceae</taxon>
        <taxon>Sporosarcina</taxon>
    </lineage>
</organism>
<gene>
    <name evidence="1" type="ORF">ACFPRA_02710</name>
</gene>
<proteinExistence type="predicted"/>
<dbReference type="EMBL" id="JBHSNO010000001">
    <property type="protein sequence ID" value="MFC5587818.1"/>
    <property type="molecule type" value="Genomic_DNA"/>
</dbReference>
<comment type="caution">
    <text evidence="1">The sequence shown here is derived from an EMBL/GenBank/DDBJ whole genome shotgun (WGS) entry which is preliminary data.</text>
</comment>
<evidence type="ECO:0000313" key="2">
    <source>
        <dbReference type="Proteomes" id="UP001596109"/>
    </source>
</evidence>
<evidence type="ECO:0000313" key="1">
    <source>
        <dbReference type="EMBL" id="MFC5587818.1"/>
    </source>
</evidence>
<name>A0ABW0TGS0_9BACL</name>
<accession>A0ABW0TGS0</accession>
<dbReference type="RefSeq" id="WP_381430345.1">
    <property type="nucleotide sequence ID" value="NZ_JBHSNO010000001.1"/>
</dbReference>
<reference evidence="2" key="1">
    <citation type="journal article" date="2019" name="Int. J. Syst. Evol. Microbiol.">
        <title>The Global Catalogue of Microorganisms (GCM) 10K type strain sequencing project: providing services to taxonomists for standard genome sequencing and annotation.</title>
        <authorList>
            <consortium name="The Broad Institute Genomics Platform"/>
            <consortium name="The Broad Institute Genome Sequencing Center for Infectious Disease"/>
            <person name="Wu L."/>
            <person name="Ma J."/>
        </authorList>
    </citation>
    <scope>NUCLEOTIDE SEQUENCE [LARGE SCALE GENOMIC DNA]</scope>
    <source>
        <strain evidence="2">CGMCC 4.1434</strain>
    </source>
</reference>
<protein>
    <submittedName>
        <fullName evidence="1">Uncharacterized protein</fullName>
    </submittedName>
</protein>
<dbReference type="Proteomes" id="UP001596109">
    <property type="component" value="Unassembled WGS sequence"/>
</dbReference>
<keyword evidence="2" id="KW-1185">Reference proteome</keyword>